<dbReference type="PANTHER" id="PTHR11177">
    <property type="entry name" value="CHITINASE"/>
    <property type="match status" value="1"/>
</dbReference>
<name>A0A177C8G7_9PLEO</name>
<protein>
    <recommendedName>
        <fullName evidence="2">chitinase</fullName>
        <ecNumber evidence="2">3.2.1.14</ecNumber>
    </recommendedName>
</protein>
<dbReference type="GO" id="GO:0008843">
    <property type="term" value="F:endochitinase activity"/>
    <property type="evidence" value="ECO:0007669"/>
    <property type="project" value="UniProtKB-EC"/>
</dbReference>
<evidence type="ECO:0000256" key="1">
    <source>
        <dbReference type="ARBA" id="ARBA00008682"/>
    </source>
</evidence>
<dbReference type="SUPFAM" id="SSF54556">
    <property type="entry name" value="Chitinase insertion domain"/>
    <property type="match status" value="1"/>
</dbReference>
<keyword evidence="4" id="KW-0378">Hydrolase</keyword>
<dbReference type="STRING" id="1460663.A0A177C8G7"/>
<dbReference type="Gene3D" id="3.10.50.10">
    <property type="match status" value="1"/>
</dbReference>
<dbReference type="GeneID" id="28757076"/>
<dbReference type="EMBL" id="KV441554">
    <property type="protein sequence ID" value="OAG03933.1"/>
    <property type="molecule type" value="Genomic_DNA"/>
</dbReference>
<dbReference type="AlphaFoldDB" id="A0A177C8G7"/>
<dbReference type="PROSITE" id="PS51910">
    <property type="entry name" value="GH18_2"/>
    <property type="match status" value="1"/>
</dbReference>
<evidence type="ECO:0000313" key="5">
    <source>
        <dbReference type="Proteomes" id="UP000077069"/>
    </source>
</evidence>
<evidence type="ECO:0000256" key="2">
    <source>
        <dbReference type="ARBA" id="ARBA00012729"/>
    </source>
</evidence>
<gene>
    <name evidence="4" type="ORF">CC84DRAFT_1061631</name>
</gene>
<dbReference type="InterPro" id="IPR029070">
    <property type="entry name" value="Chitinase_insertion_sf"/>
</dbReference>
<dbReference type="GO" id="GO:0005975">
    <property type="term" value="P:carbohydrate metabolic process"/>
    <property type="evidence" value="ECO:0007669"/>
    <property type="project" value="InterPro"/>
</dbReference>
<feature type="domain" description="GH18" evidence="3">
    <location>
        <begin position="1"/>
        <end position="318"/>
    </location>
</feature>
<dbReference type="GO" id="GO:0008061">
    <property type="term" value="F:chitin binding"/>
    <property type="evidence" value="ECO:0007669"/>
    <property type="project" value="InterPro"/>
</dbReference>
<dbReference type="PANTHER" id="PTHR11177:SF333">
    <property type="entry name" value="CHITINASE"/>
    <property type="match status" value="1"/>
</dbReference>
<dbReference type="InterPro" id="IPR050314">
    <property type="entry name" value="Glycosyl_Hydrlase_18"/>
</dbReference>
<accession>A0A177C8G7</accession>
<comment type="similarity">
    <text evidence="1">Belongs to the glycosyl hydrolase 18 family. Chitinase class V subfamily.</text>
</comment>
<sequence>PSQIKLDGLTQLNLAFAYIDPQSFQIRLQNPQDDGVYREFVGLKDRGLQVWLGVGGWEFSDAGPTRTTWSDMVNSATNRNAFIASTVQFLKNYGFQGLDIDWEWPAATGRGGRPEDKQNQVIFMKELREALGKDYGLTCVLPHDNNFLEGIDIKALAEHVDWFNVLTYDLHGSWDQSNPAIGAKMRPHTDLKEIDTHLEALWATGVDPGKFTLGLAYYGRGYIAADPNCLFYDCSFSGPSTAGKCSTQAGILSGCEIKRIIRDQNLTPTLIEGGASAMQIAWGDQWVSYDNDRTFSLKKDFANKRCMGGTAVWAIDYD</sequence>
<dbReference type="SMART" id="SM00636">
    <property type="entry name" value="Glyco_18"/>
    <property type="match status" value="1"/>
</dbReference>
<dbReference type="EC" id="3.2.1.14" evidence="2"/>
<dbReference type="SUPFAM" id="SSF51445">
    <property type="entry name" value="(Trans)glycosidases"/>
    <property type="match status" value="1"/>
</dbReference>
<dbReference type="RefSeq" id="XP_018034298.1">
    <property type="nucleotide sequence ID" value="XM_018173590.1"/>
</dbReference>
<dbReference type="OrthoDB" id="73875at2759"/>
<keyword evidence="5" id="KW-1185">Reference proteome</keyword>
<evidence type="ECO:0000313" key="4">
    <source>
        <dbReference type="EMBL" id="OAG03933.1"/>
    </source>
</evidence>
<dbReference type="InterPro" id="IPR017853">
    <property type="entry name" value="GH"/>
</dbReference>
<evidence type="ECO:0000259" key="3">
    <source>
        <dbReference type="PROSITE" id="PS51910"/>
    </source>
</evidence>
<reference evidence="4 5" key="1">
    <citation type="submission" date="2016-05" db="EMBL/GenBank/DDBJ databases">
        <title>Comparative analysis of secretome profiles of manganese(II)-oxidizing ascomycete fungi.</title>
        <authorList>
            <consortium name="DOE Joint Genome Institute"/>
            <person name="Zeiner C.A."/>
            <person name="Purvine S.O."/>
            <person name="Zink E.M."/>
            <person name="Wu S."/>
            <person name="Pasa-Tolic L."/>
            <person name="Chaput D.L."/>
            <person name="Haridas S."/>
            <person name="Grigoriev I.V."/>
            <person name="Santelli C.M."/>
            <person name="Hansel C.M."/>
        </authorList>
    </citation>
    <scope>NUCLEOTIDE SEQUENCE [LARGE SCALE GENOMIC DNA]</scope>
    <source>
        <strain evidence="4 5">AP3s5-JAC2a</strain>
    </source>
</reference>
<dbReference type="InterPro" id="IPR011583">
    <property type="entry name" value="Chitinase_II/V-like_cat"/>
</dbReference>
<proteinExistence type="inferred from homology"/>
<dbReference type="Gene3D" id="3.20.20.80">
    <property type="entry name" value="Glycosidases"/>
    <property type="match status" value="1"/>
</dbReference>
<feature type="non-terminal residue" evidence="4">
    <location>
        <position position="1"/>
    </location>
</feature>
<organism evidence="4 5">
    <name type="scientific">Paraphaeosphaeria sporulosa</name>
    <dbReference type="NCBI Taxonomy" id="1460663"/>
    <lineage>
        <taxon>Eukaryota</taxon>
        <taxon>Fungi</taxon>
        <taxon>Dikarya</taxon>
        <taxon>Ascomycota</taxon>
        <taxon>Pezizomycotina</taxon>
        <taxon>Dothideomycetes</taxon>
        <taxon>Pleosporomycetidae</taxon>
        <taxon>Pleosporales</taxon>
        <taxon>Massarineae</taxon>
        <taxon>Didymosphaeriaceae</taxon>
        <taxon>Paraphaeosphaeria</taxon>
    </lineage>
</organism>
<dbReference type="Proteomes" id="UP000077069">
    <property type="component" value="Unassembled WGS sequence"/>
</dbReference>
<dbReference type="Pfam" id="PF00704">
    <property type="entry name" value="Glyco_hydro_18"/>
    <property type="match status" value="1"/>
</dbReference>
<dbReference type="InParanoid" id="A0A177C8G7"/>
<feature type="non-terminal residue" evidence="4">
    <location>
        <position position="318"/>
    </location>
</feature>
<dbReference type="InterPro" id="IPR001223">
    <property type="entry name" value="Glyco_hydro18_cat"/>
</dbReference>